<organism evidence="5 6">
    <name type="scientific">Carnobacterium maltaromaticum</name>
    <name type="common">Carnobacterium piscicola</name>
    <dbReference type="NCBI Taxonomy" id="2751"/>
    <lineage>
        <taxon>Bacteria</taxon>
        <taxon>Bacillati</taxon>
        <taxon>Bacillota</taxon>
        <taxon>Bacilli</taxon>
        <taxon>Lactobacillales</taxon>
        <taxon>Carnobacteriaceae</taxon>
        <taxon>Carnobacterium</taxon>
    </lineage>
</organism>
<dbReference type="SUPFAM" id="SSF46785">
    <property type="entry name" value="Winged helix' DNA-binding domain"/>
    <property type="match status" value="1"/>
</dbReference>
<dbReference type="GO" id="GO:0003677">
    <property type="term" value="F:DNA binding"/>
    <property type="evidence" value="ECO:0007669"/>
    <property type="project" value="UniProtKB-KW"/>
</dbReference>
<evidence type="ECO:0000256" key="2">
    <source>
        <dbReference type="ARBA" id="ARBA00023015"/>
    </source>
</evidence>
<comment type="similarity">
    <text evidence="1">Belongs to the BlaI transcriptional regulatory family.</text>
</comment>
<dbReference type="PIRSF" id="PIRSF019455">
    <property type="entry name" value="CopR_AtkY"/>
    <property type="match status" value="1"/>
</dbReference>
<accession>A0AAW9JX34</accession>
<dbReference type="Proteomes" id="UP001290462">
    <property type="component" value="Unassembled WGS sequence"/>
</dbReference>
<dbReference type="RefSeq" id="WP_315526932.1">
    <property type="nucleotide sequence ID" value="NZ_JAVBVO010000003.1"/>
</dbReference>
<name>A0AAW9JX34_CARML</name>
<dbReference type="Gene3D" id="1.10.10.10">
    <property type="entry name" value="Winged helix-like DNA-binding domain superfamily/Winged helix DNA-binding domain"/>
    <property type="match status" value="1"/>
</dbReference>
<keyword evidence="3" id="KW-0238">DNA-binding</keyword>
<dbReference type="InterPro" id="IPR036390">
    <property type="entry name" value="WH_DNA-bd_sf"/>
</dbReference>
<evidence type="ECO:0000256" key="4">
    <source>
        <dbReference type="ARBA" id="ARBA00023163"/>
    </source>
</evidence>
<dbReference type="Pfam" id="PF03965">
    <property type="entry name" value="Penicillinase_R"/>
    <property type="match status" value="1"/>
</dbReference>
<evidence type="ECO:0000256" key="3">
    <source>
        <dbReference type="ARBA" id="ARBA00023125"/>
    </source>
</evidence>
<evidence type="ECO:0000313" key="5">
    <source>
        <dbReference type="EMBL" id="MDZ5758205.1"/>
    </source>
</evidence>
<dbReference type="EMBL" id="JAVBVO010000003">
    <property type="protein sequence ID" value="MDZ5758205.1"/>
    <property type="molecule type" value="Genomic_DNA"/>
</dbReference>
<dbReference type="InterPro" id="IPR036388">
    <property type="entry name" value="WH-like_DNA-bd_sf"/>
</dbReference>
<dbReference type="AlphaFoldDB" id="A0AAW9JX34"/>
<proteinExistence type="inferred from homology"/>
<keyword evidence="2" id="KW-0805">Transcription regulation</keyword>
<evidence type="ECO:0000256" key="1">
    <source>
        <dbReference type="ARBA" id="ARBA00011046"/>
    </source>
</evidence>
<sequence>MTTAEKVKISDAEWEIMRVVWSKKQASSQEIVSVLATKMDWKPATIKTLIGRLVKKELLTTEADGNRFIYRANVSETESVKSATESLFAHVCSKKVGSTIGNLIEEAQLSKLDIQMLEKLIQSKKATAVEEIVCNCVPGQCECKEHQNVTI</sequence>
<evidence type="ECO:0000313" key="6">
    <source>
        <dbReference type="Proteomes" id="UP001290462"/>
    </source>
</evidence>
<dbReference type="GO" id="GO:0045892">
    <property type="term" value="P:negative regulation of DNA-templated transcription"/>
    <property type="evidence" value="ECO:0007669"/>
    <property type="project" value="InterPro"/>
</dbReference>
<comment type="caution">
    <text evidence="5">The sequence shown here is derived from an EMBL/GenBank/DDBJ whole genome shotgun (WGS) entry which is preliminary data.</text>
</comment>
<keyword evidence="4" id="KW-0804">Transcription</keyword>
<reference evidence="5" key="1">
    <citation type="submission" date="2023-08" db="EMBL/GenBank/DDBJ databases">
        <title>Genomic characterization of piscicolin 126 produced by Carnobacterium maltaromaticum CM22 strain isolated from salmon (Salmo salar).</title>
        <authorList>
            <person name="Gonzalez-Gragera E."/>
            <person name="Garcia-Lopez J.D."/>
            <person name="Teso-Perez C."/>
            <person name="Gimenez-Hernandez I."/>
            <person name="Peralta-Sanchez J.M."/>
            <person name="Valdivia E."/>
            <person name="Montalban-Lopez M."/>
            <person name="Martin-Platero A.M."/>
            <person name="Banos A."/>
            <person name="Martinez-Bueno M."/>
        </authorList>
    </citation>
    <scope>NUCLEOTIDE SEQUENCE</scope>
    <source>
        <strain evidence="5">CM22</strain>
    </source>
</reference>
<dbReference type="NCBIfam" id="TIGR02698">
    <property type="entry name" value="CopY_TcrY"/>
    <property type="match status" value="1"/>
</dbReference>
<gene>
    <name evidence="5" type="ORF">RAK27_05980</name>
</gene>
<protein>
    <submittedName>
        <fullName evidence="5">CopY/TcrY family copper transport repressor</fullName>
    </submittedName>
</protein>
<dbReference type="InterPro" id="IPR014071">
    <property type="entry name" value="Cu_transp_CopY/TcrY"/>
</dbReference>
<dbReference type="InterPro" id="IPR005650">
    <property type="entry name" value="BlaI_family"/>
</dbReference>